<feature type="region of interest" description="Disordered" evidence="1">
    <location>
        <begin position="35"/>
        <end position="62"/>
    </location>
</feature>
<feature type="non-terminal residue" evidence="2">
    <location>
        <position position="1"/>
    </location>
</feature>
<organism evidence="2 3">
    <name type="scientific">Reticulomyxa filosa</name>
    <dbReference type="NCBI Taxonomy" id="46433"/>
    <lineage>
        <taxon>Eukaryota</taxon>
        <taxon>Sar</taxon>
        <taxon>Rhizaria</taxon>
        <taxon>Retaria</taxon>
        <taxon>Foraminifera</taxon>
        <taxon>Monothalamids</taxon>
        <taxon>Reticulomyxidae</taxon>
        <taxon>Reticulomyxa</taxon>
    </lineage>
</organism>
<dbReference type="Proteomes" id="UP000023152">
    <property type="component" value="Unassembled WGS sequence"/>
</dbReference>
<dbReference type="AlphaFoldDB" id="X6LYL5"/>
<protein>
    <submittedName>
        <fullName evidence="2">Uncharacterized protein</fullName>
    </submittedName>
</protein>
<accession>X6LYL5</accession>
<evidence type="ECO:0000313" key="2">
    <source>
        <dbReference type="EMBL" id="ETO05820.1"/>
    </source>
</evidence>
<sequence>KVSTIFGKLLCDLKREKKVKPNFKVCSLNSNKNIKNNQTHFGKRKQLTREQQQKKVTNKHYSSKIHDRRFSFPYLCFSFALSREYCSTTRKKKATKFKGMNKTIENNNRKQQQKWRKKNNCQYFGIVKLL</sequence>
<dbReference type="EMBL" id="ASPP01027748">
    <property type="protein sequence ID" value="ETO05820.1"/>
    <property type="molecule type" value="Genomic_DNA"/>
</dbReference>
<evidence type="ECO:0000256" key="1">
    <source>
        <dbReference type="SAM" id="MobiDB-lite"/>
    </source>
</evidence>
<gene>
    <name evidence="2" type="ORF">RFI_31575</name>
</gene>
<keyword evidence="3" id="KW-1185">Reference proteome</keyword>
<reference evidence="2 3" key="1">
    <citation type="journal article" date="2013" name="Curr. Biol.">
        <title>The Genome of the Foraminiferan Reticulomyxa filosa.</title>
        <authorList>
            <person name="Glockner G."/>
            <person name="Hulsmann N."/>
            <person name="Schleicher M."/>
            <person name="Noegel A.A."/>
            <person name="Eichinger L."/>
            <person name="Gallinger C."/>
            <person name="Pawlowski J."/>
            <person name="Sierra R."/>
            <person name="Euteneuer U."/>
            <person name="Pillet L."/>
            <person name="Moustafa A."/>
            <person name="Platzer M."/>
            <person name="Groth M."/>
            <person name="Szafranski K."/>
            <person name="Schliwa M."/>
        </authorList>
    </citation>
    <scope>NUCLEOTIDE SEQUENCE [LARGE SCALE GENOMIC DNA]</scope>
</reference>
<proteinExistence type="predicted"/>
<name>X6LYL5_RETFI</name>
<comment type="caution">
    <text evidence="2">The sequence shown here is derived from an EMBL/GenBank/DDBJ whole genome shotgun (WGS) entry which is preliminary data.</text>
</comment>
<evidence type="ECO:0000313" key="3">
    <source>
        <dbReference type="Proteomes" id="UP000023152"/>
    </source>
</evidence>